<proteinExistence type="predicted"/>
<dbReference type="Proteomes" id="UP000537775">
    <property type="component" value="Unassembled WGS sequence"/>
</dbReference>
<gene>
    <name evidence="2" type="ORF">HD594_002660</name>
</gene>
<feature type="region of interest" description="Disordered" evidence="1">
    <location>
        <begin position="24"/>
        <end position="63"/>
    </location>
</feature>
<name>A0A7X0FSL3_9MICO</name>
<keyword evidence="3" id="KW-1185">Reference proteome</keyword>
<organism evidence="2 3">
    <name type="scientific">Microbacterium thalassium</name>
    <dbReference type="NCBI Taxonomy" id="362649"/>
    <lineage>
        <taxon>Bacteria</taxon>
        <taxon>Bacillati</taxon>
        <taxon>Actinomycetota</taxon>
        <taxon>Actinomycetes</taxon>
        <taxon>Micrococcales</taxon>
        <taxon>Microbacteriaceae</taxon>
        <taxon>Microbacterium</taxon>
    </lineage>
</organism>
<accession>A0A7X0FSL3</accession>
<dbReference type="EMBL" id="JACHML010000001">
    <property type="protein sequence ID" value="MBB6392347.1"/>
    <property type="molecule type" value="Genomic_DNA"/>
</dbReference>
<evidence type="ECO:0000313" key="2">
    <source>
        <dbReference type="EMBL" id="MBB6392347.1"/>
    </source>
</evidence>
<sequence length="63" mass="6785">MSGTGDIPDGEDLEALRDEIDELKKIPEEELISPLPADLAREEPTPAPTDAIGSEEWTPPGDD</sequence>
<dbReference type="AlphaFoldDB" id="A0A7X0FSL3"/>
<evidence type="ECO:0000313" key="3">
    <source>
        <dbReference type="Proteomes" id="UP000537775"/>
    </source>
</evidence>
<comment type="caution">
    <text evidence="2">The sequence shown here is derived from an EMBL/GenBank/DDBJ whole genome shotgun (WGS) entry which is preliminary data.</text>
</comment>
<protein>
    <submittedName>
        <fullName evidence="2">Uncharacterized protein</fullName>
    </submittedName>
</protein>
<dbReference type="RefSeq" id="WP_184751425.1">
    <property type="nucleotide sequence ID" value="NZ_BAAAJR010000011.1"/>
</dbReference>
<reference evidence="2 3" key="1">
    <citation type="submission" date="2020-08" db="EMBL/GenBank/DDBJ databases">
        <title>Sequencing the genomes of 1000 actinobacteria strains.</title>
        <authorList>
            <person name="Klenk H.-P."/>
        </authorList>
    </citation>
    <scope>NUCLEOTIDE SEQUENCE [LARGE SCALE GENOMIC DNA]</scope>
    <source>
        <strain evidence="2 3">DSM 12511</strain>
    </source>
</reference>
<evidence type="ECO:0000256" key="1">
    <source>
        <dbReference type="SAM" id="MobiDB-lite"/>
    </source>
</evidence>